<gene>
    <name evidence="1" type="ORF">QFC20_002788</name>
</gene>
<organism evidence="1 2">
    <name type="scientific">Naganishia adeliensis</name>
    <dbReference type="NCBI Taxonomy" id="92952"/>
    <lineage>
        <taxon>Eukaryota</taxon>
        <taxon>Fungi</taxon>
        <taxon>Dikarya</taxon>
        <taxon>Basidiomycota</taxon>
        <taxon>Agaricomycotina</taxon>
        <taxon>Tremellomycetes</taxon>
        <taxon>Filobasidiales</taxon>
        <taxon>Filobasidiaceae</taxon>
        <taxon>Naganishia</taxon>
    </lineage>
</organism>
<dbReference type="EMBL" id="JASBWS010000022">
    <property type="protein sequence ID" value="KAJ9110747.1"/>
    <property type="molecule type" value="Genomic_DNA"/>
</dbReference>
<evidence type="ECO:0000313" key="1">
    <source>
        <dbReference type="EMBL" id="KAJ9110747.1"/>
    </source>
</evidence>
<evidence type="ECO:0000313" key="2">
    <source>
        <dbReference type="Proteomes" id="UP001230649"/>
    </source>
</evidence>
<proteinExistence type="predicted"/>
<protein>
    <submittedName>
        <fullName evidence="1">Uncharacterized protein</fullName>
    </submittedName>
</protein>
<keyword evidence="2" id="KW-1185">Reference proteome</keyword>
<reference evidence="1" key="1">
    <citation type="submission" date="2023-04" db="EMBL/GenBank/DDBJ databases">
        <title>Draft Genome sequencing of Naganishia species isolated from polar environments using Oxford Nanopore Technology.</title>
        <authorList>
            <person name="Leo P."/>
            <person name="Venkateswaran K."/>
        </authorList>
    </citation>
    <scope>NUCLEOTIDE SEQUENCE</scope>
    <source>
        <strain evidence="1">MNA-CCFEE 5262</strain>
    </source>
</reference>
<dbReference type="Proteomes" id="UP001230649">
    <property type="component" value="Unassembled WGS sequence"/>
</dbReference>
<comment type="caution">
    <text evidence="1">The sequence shown here is derived from an EMBL/GenBank/DDBJ whole genome shotgun (WGS) entry which is preliminary data.</text>
</comment>
<name>A0ACC2WJM1_9TREE</name>
<sequence>MVKASLTAAFGIGWGCGYRNFLMGLTALTFSNPSISSALLVDGKPGVRTIQKWMKEAWEAEYDPQGNKDFKGVIVGTKKWIGTAASTAVSKHSVAPMHHALMRFVEMYFDGQLDNTVFGPILKLDGTAARTSGDVTDDIVVSEKLPLILQHSGHSRTIVGYEVDAVGERSLIMFDPETSIPKSLRNEAISSIADINEGDPKSRTDSTDTPRKRRKTGQQSLLNMMPKTNTEGRATDPIIVVESDEEMDSSGWVRKKAISDKSDSERGGVKKKGASQLRLLRDAFDWNKNPNAVLKHFRVNLKSLSKHDEYQILSFDGAPALLSAEERARRKIVTATTIIPS</sequence>
<accession>A0ACC2WJM1</accession>